<dbReference type="AlphaFoldDB" id="A0A9Q3PYL9"/>
<evidence type="ECO:0000313" key="3">
    <source>
        <dbReference type="EMBL" id="MBW0578928.1"/>
    </source>
</evidence>
<keyword evidence="1" id="KW-0694">RNA-binding</keyword>
<comment type="caution">
    <text evidence="3">The sequence shown here is derived from an EMBL/GenBank/DDBJ whole genome shotgun (WGS) entry which is preliminary data.</text>
</comment>
<feature type="domain" description="Integrase catalytic" evidence="2">
    <location>
        <begin position="57"/>
        <end position="184"/>
    </location>
</feature>
<keyword evidence="4" id="KW-1185">Reference proteome</keyword>
<dbReference type="InterPro" id="IPR012337">
    <property type="entry name" value="RNaseH-like_sf"/>
</dbReference>
<dbReference type="EMBL" id="AVOT02103923">
    <property type="protein sequence ID" value="MBW0578928.1"/>
    <property type="molecule type" value="Genomic_DNA"/>
</dbReference>
<dbReference type="GO" id="GO:0015074">
    <property type="term" value="P:DNA integration"/>
    <property type="evidence" value="ECO:0007669"/>
    <property type="project" value="InterPro"/>
</dbReference>
<protein>
    <recommendedName>
        <fullName evidence="2">Integrase catalytic domain-containing protein</fullName>
    </recommendedName>
</protein>
<dbReference type="Gene3D" id="3.30.420.10">
    <property type="entry name" value="Ribonuclease H-like superfamily/Ribonuclease H"/>
    <property type="match status" value="1"/>
</dbReference>
<dbReference type="GO" id="GO:0003723">
    <property type="term" value="F:RNA binding"/>
    <property type="evidence" value="ECO:0007669"/>
    <property type="project" value="UniProtKB-KW"/>
</dbReference>
<dbReference type="SUPFAM" id="SSF53098">
    <property type="entry name" value="Ribonuclease H-like"/>
    <property type="match status" value="1"/>
</dbReference>
<dbReference type="OrthoDB" id="3158924at2759"/>
<gene>
    <name evidence="3" type="ORF">O181_118643</name>
</gene>
<dbReference type="Gene3D" id="1.10.340.70">
    <property type="match status" value="1"/>
</dbReference>
<dbReference type="InterPro" id="IPR001584">
    <property type="entry name" value="Integrase_cat-core"/>
</dbReference>
<dbReference type="PANTHER" id="PTHR37984">
    <property type="entry name" value="PROTEIN CBG26694"/>
    <property type="match status" value="1"/>
</dbReference>
<dbReference type="GO" id="GO:0005634">
    <property type="term" value="C:nucleus"/>
    <property type="evidence" value="ECO:0007669"/>
    <property type="project" value="UniProtKB-ARBA"/>
</dbReference>
<dbReference type="InterPro" id="IPR041588">
    <property type="entry name" value="Integrase_H2C2"/>
</dbReference>
<dbReference type="PANTHER" id="PTHR37984:SF5">
    <property type="entry name" value="PROTEIN NYNRIN-LIKE"/>
    <property type="match status" value="1"/>
</dbReference>
<evidence type="ECO:0000313" key="4">
    <source>
        <dbReference type="Proteomes" id="UP000765509"/>
    </source>
</evidence>
<dbReference type="InterPro" id="IPR050951">
    <property type="entry name" value="Retrovirus_Pol_polyprotein"/>
</dbReference>
<reference evidence="3" key="1">
    <citation type="submission" date="2021-03" db="EMBL/GenBank/DDBJ databases">
        <title>Draft genome sequence of rust myrtle Austropuccinia psidii MF-1, a brazilian biotype.</title>
        <authorList>
            <person name="Quecine M.C."/>
            <person name="Pachon D.M.R."/>
            <person name="Bonatelli M.L."/>
            <person name="Correr F.H."/>
            <person name="Franceschini L.M."/>
            <person name="Leite T.F."/>
            <person name="Margarido G.R.A."/>
            <person name="Almeida C.A."/>
            <person name="Ferrarezi J.A."/>
            <person name="Labate C.A."/>
        </authorList>
    </citation>
    <scope>NUCLEOTIDE SEQUENCE</scope>
    <source>
        <strain evidence="3">MF-1</strain>
    </source>
</reference>
<accession>A0A9Q3PYL9</accession>
<sequence>MYSGHLSEDRTLEKVKNCAWWPSWRKDTIEYFHTCDRFQKANRSTGKTFGLMIYIQELKFPWEVAHMDWVTVLPPSGEKIYNACPVILEKSSTAPILLPCHKDDTAMDTALSLWNRVTYHAGLFKNILNDRDPKLTCAQWTNLNILFGTKISFYKAYHPQDDGLVDRIIQALEDMIRRLCSYGL</sequence>
<name>A0A9Q3PYL9_9BASI</name>
<evidence type="ECO:0000256" key="1">
    <source>
        <dbReference type="ARBA" id="ARBA00022884"/>
    </source>
</evidence>
<proteinExistence type="predicted"/>
<dbReference type="Pfam" id="PF17921">
    <property type="entry name" value="Integrase_H2C2"/>
    <property type="match status" value="1"/>
</dbReference>
<dbReference type="InterPro" id="IPR036397">
    <property type="entry name" value="RNaseH_sf"/>
</dbReference>
<evidence type="ECO:0000259" key="2">
    <source>
        <dbReference type="PROSITE" id="PS50994"/>
    </source>
</evidence>
<dbReference type="PROSITE" id="PS50994">
    <property type="entry name" value="INTEGRASE"/>
    <property type="match status" value="1"/>
</dbReference>
<dbReference type="Proteomes" id="UP000765509">
    <property type="component" value="Unassembled WGS sequence"/>
</dbReference>
<organism evidence="3 4">
    <name type="scientific">Austropuccinia psidii MF-1</name>
    <dbReference type="NCBI Taxonomy" id="1389203"/>
    <lineage>
        <taxon>Eukaryota</taxon>
        <taxon>Fungi</taxon>
        <taxon>Dikarya</taxon>
        <taxon>Basidiomycota</taxon>
        <taxon>Pucciniomycotina</taxon>
        <taxon>Pucciniomycetes</taxon>
        <taxon>Pucciniales</taxon>
        <taxon>Sphaerophragmiaceae</taxon>
        <taxon>Austropuccinia</taxon>
    </lineage>
</organism>